<feature type="region of interest" description="Disordered" evidence="11">
    <location>
        <begin position="581"/>
        <end position="645"/>
    </location>
</feature>
<dbReference type="Ensembl" id="ENSACLT00000090949.1">
    <property type="protein sequence ID" value="ENSACLP00000048112.1"/>
    <property type="gene ID" value="ENSACLG00000011412.2"/>
</dbReference>
<evidence type="ECO:0000256" key="4">
    <source>
        <dbReference type="ARBA" id="ARBA00022553"/>
    </source>
</evidence>
<evidence type="ECO:0000256" key="5">
    <source>
        <dbReference type="ARBA" id="ARBA00022574"/>
    </source>
</evidence>
<evidence type="ECO:0000256" key="11">
    <source>
        <dbReference type="SAM" id="MobiDB-lite"/>
    </source>
</evidence>
<comment type="similarity">
    <text evidence="2">Belongs to the KCTD3 family.</text>
</comment>
<dbReference type="SMART" id="SM00225">
    <property type="entry name" value="BTB"/>
    <property type="match status" value="1"/>
</dbReference>
<comment type="subcellular location">
    <subcellularLocation>
        <location evidence="1">Cell membrane</location>
    </subcellularLocation>
</comment>
<comment type="subunit">
    <text evidence="9">Interacts with HCN3.</text>
</comment>
<dbReference type="InterPro" id="IPR000210">
    <property type="entry name" value="BTB/POZ_dom"/>
</dbReference>
<keyword evidence="6" id="KW-0677">Repeat</keyword>
<dbReference type="FunFam" id="3.30.710.10:FF:000038">
    <property type="entry name" value="BTB/POZ domain-containing protein KCTD3 isoform X1"/>
    <property type="match status" value="1"/>
</dbReference>
<name>A0AAX7SUG5_ASTCA</name>
<dbReference type="Pfam" id="PF02214">
    <property type="entry name" value="BTB_2"/>
    <property type="match status" value="1"/>
</dbReference>
<evidence type="ECO:0000313" key="14">
    <source>
        <dbReference type="Proteomes" id="UP000265100"/>
    </source>
</evidence>
<dbReference type="InterPro" id="IPR001680">
    <property type="entry name" value="WD40_rpt"/>
</dbReference>
<evidence type="ECO:0000256" key="1">
    <source>
        <dbReference type="ARBA" id="ARBA00004236"/>
    </source>
</evidence>
<gene>
    <name evidence="13" type="primary">SHKBP1</name>
</gene>
<accession>A0AAX7SUG5</accession>
<feature type="compositionally biased region" description="Polar residues" evidence="11">
    <location>
        <begin position="748"/>
        <end position="766"/>
    </location>
</feature>
<feature type="compositionally biased region" description="Polar residues" evidence="11">
    <location>
        <begin position="619"/>
        <end position="635"/>
    </location>
</feature>
<feature type="region of interest" description="Disordered" evidence="11">
    <location>
        <begin position="698"/>
        <end position="798"/>
    </location>
</feature>
<keyword evidence="4" id="KW-0597">Phosphoprotein</keyword>
<dbReference type="Gene3D" id="2.130.10.10">
    <property type="entry name" value="YVTN repeat-like/Quinoprotein amine dehydrogenase"/>
    <property type="match status" value="1"/>
</dbReference>
<dbReference type="SUPFAM" id="SSF54695">
    <property type="entry name" value="POZ domain"/>
    <property type="match status" value="1"/>
</dbReference>
<reference evidence="13" key="2">
    <citation type="submission" date="2025-08" db="UniProtKB">
        <authorList>
            <consortium name="Ensembl"/>
        </authorList>
    </citation>
    <scope>IDENTIFICATION</scope>
</reference>
<reference evidence="13" key="1">
    <citation type="submission" date="2018-05" db="EMBL/GenBank/DDBJ databases">
        <authorList>
            <person name="Datahose"/>
        </authorList>
    </citation>
    <scope>NUCLEOTIDE SEQUENCE</scope>
</reference>
<dbReference type="InterPro" id="IPR015943">
    <property type="entry name" value="WD40/YVTN_repeat-like_dom_sf"/>
</dbReference>
<dbReference type="InterPro" id="IPR003131">
    <property type="entry name" value="T1-type_BTB"/>
</dbReference>
<dbReference type="InterPro" id="IPR047876">
    <property type="entry name" value="SHKBP1/KCTD3"/>
</dbReference>
<keyword evidence="7" id="KW-0472">Membrane</keyword>
<evidence type="ECO:0000256" key="7">
    <source>
        <dbReference type="ARBA" id="ARBA00023136"/>
    </source>
</evidence>
<evidence type="ECO:0000256" key="9">
    <source>
        <dbReference type="ARBA" id="ARBA00065501"/>
    </source>
</evidence>
<dbReference type="CDD" id="cd18393">
    <property type="entry name" value="BTB_POZ_SHKBP1"/>
    <property type="match status" value="1"/>
</dbReference>
<dbReference type="Gene3D" id="3.30.710.10">
    <property type="entry name" value="Potassium Channel Kv1.1, Chain A"/>
    <property type="match status" value="1"/>
</dbReference>
<dbReference type="GeneTree" id="ENSGT00940000153881"/>
<dbReference type="SUPFAM" id="SSF50978">
    <property type="entry name" value="WD40 repeat-like"/>
    <property type="match status" value="1"/>
</dbReference>
<dbReference type="InterPro" id="IPR047825">
    <property type="entry name" value="SHKBP1_KCTD3_BTB_POZ"/>
</dbReference>
<dbReference type="Proteomes" id="UP000265100">
    <property type="component" value="Chromosome 14"/>
</dbReference>
<feature type="compositionally biased region" description="Low complexity" evidence="11">
    <location>
        <begin position="717"/>
        <end position="727"/>
    </location>
</feature>
<evidence type="ECO:0000259" key="12">
    <source>
        <dbReference type="PROSITE" id="PS50097"/>
    </source>
</evidence>
<keyword evidence="14" id="KW-1185">Reference proteome</keyword>
<dbReference type="AlphaFoldDB" id="A0AAX7SUG5"/>
<dbReference type="SMART" id="SM00320">
    <property type="entry name" value="WD40"/>
    <property type="match status" value="2"/>
</dbReference>
<feature type="region of interest" description="Disordered" evidence="11">
    <location>
        <begin position="154"/>
        <end position="182"/>
    </location>
</feature>
<feature type="compositionally biased region" description="Polar residues" evidence="11">
    <location>
        <begin position="156"/>
        <end position="165"/>
    </location>
</feature>
<proteinExistence type="inferred from homology"/>
<feature type="compositionally biased region" description="Pro residues" evidence="11">
    <location>
        <begin position="772"/>
        <end position="789"/>
    </location>
</feature>
<evidence type="ECO:0000256" key="3">
    <source>
        <dbReference type="ARBA" id="ARBA00022475"/>
    </source>
</evidence>
<dbReference type="FunFam" id="2.130.10.10:FF:000205">
    <property type="entry name" value="BTB/POZ domain-containing protein KCTD3 isoform X1"/>
    <property type="match status" value="1"/>
</dbReference>
<dbReference type="InterPro" id="IPR036322">
    <property type="entry name" value="WD40_repeat_dom_sf"/>
</dbReference>
<dbReference type="PROSITE" id="PS50097">
    <property type="entry name" value="BTB"/>
    <property type="match status" value="1"/>
</dbReference>
<evidence type="ECO:0000256" key="6">
    <source>
        <dbReference type="ARBA" id="ARBA00022737"/>
    </source>
</evidence>
<evidence type="ECO:0000256" key="8">
    <source>
        <dbReference type="ARBA" id="ARBA00059269"/>
    </source>
</evidence>
<dbReference type="PANTHER" id="PTHR15859">
    <property type="entry name" value="SETA BINDING PROTEIN 1"/>
    <property type="match status" value="1"/>
</dbReference>
<evidence type="ECO:0000256" key="2">
    <source>
        <dbReference type="ARBA" id="ARBA00009572"/>
    </source>
</evidence>
<sequence>MSTTARSGDIIHLNVGGKRFSTSRQTLTWVPDSFFSSLLSGRISTLKDETGAIFIDRDPSLFATILNFLRTKELHPRSINVHMLMHEAEFYGITPLVRKLQLCDELDRSSCGNVLFNGYLPPAVHPAKRRNRHSVAGSQFMAGRVVPVERAPVRRSNTMPPNLGNSGILGRGMNEDRTSGGHSSDPGMVRIICGHHNWIAVAYAQFVVCYRVKESTGWQQVFTSPRLDWMIDRVALNAKVMGGSLGDNDKMVAVASVTEIILWSICPDGNGNEIGVFSLNVPAEALFFVGNQLIATSHTGKVGVWNAVTKHWQNQDVVPISSYDTAGSFLILGCNNGSIYYIDVQKFPLRMKDNDLLVTELYRDPTEDAITALSVYLTPKTSDSGNWIEIAYGTSSGTVRVIVQHPETVGSGPQLFQTFSVHRSPVTKIMLSEKHLISVCADNNHVRTWTVTRFRGMISTQPGSTPLTSFKILSLDDVDGHGGCSAGTEIGPYGERDDQQVFIQRVVPDTDKLYVRLSSNGKRVCEVRSVDGTSITAFMVHECEGSSRIGSRPRRYLFSGHSNGSIQMWDLTTAMEIAGGRGAAGGSGSSASLYGSLPRQAPPPVPFAKPAREAGLSPGLQQGPSYPTCSQTSSPRPLRHLDRDKECGSVRRGSFVERCQELAKGSEAAVSVGFPPGSEGIRRSLAVCSELEAKFGLRTPPTFTVPPAARHSPGPPSSLSSSPLSSSLHRRTSPASPPSPASAAVSPTRSQASVSPRHNTAASPVDSSGTPESPPGPDSPTPSGPPTSPKPHMNETSF</sequence>
<keyword evidence="5" id="KW-0853">WD repeat</keyword>
<keyword evidence="3" id="KW-1003">Cell membrane</keyword>
<dbReference type="PANTHER" id="PTHR15859:SF5">
    <property type="entry name" value="SH3KBP1-BINDING PROTEIN 1"/>
    <property type="match status" value="1"/>
</dbReference>
<dbReference type="GO" id="GO:0005886">
    <property type="term" value="C:plasma membrane"/>
    <property type="evidence" value="ECO:0007669"/>
    <property type="project" value="UniProtKB-SubCell"/>
</dbReference>
<comment type="function">
    <text evidence="8">Accessory subunit of potassium/sodium hyperpolarization-activated cyclic nucleotide-gated channel 3 (HCN3) up-regulating its cell-surface expression and current density without affecting its voltage dependence and kinetics.</text>
</comment>
<dbReference type="GO" id="GO:0051260">
    <property type="term" value="P:protein homooligomerization"/>
    <property type="evidence" value="ECO:0007669"/>
    <property type="project" value="InterPro"/>
</dbReference>
<organism evidence="13 14">
    <name type="scientific">Astatotilapia calliptera</name>
    <name type="common">Eastern happy</name>
    <name type="synonym">Chromis callipterus</name>
    <dbReference type="NCBI Taxonomy" id="8154"/>
    <lineage>
        <taxon>Eukaryota</taxon>
        <taxon>Metazoa</taxon>
        <taxon>Chordata</taxon>
        <taxon>Craniata</taxon>
        <taxon>Vertebrata</taxon>
        <taxon>Euteleostomi</taxon>
        <taxon>Actinopterygii</taxon>
        <taxon>Neopterygii</taxon>
        <taxon>Teleostei</taxon>
        <taxon>Neoteleostei</taxon>
        <taxon>Acanthomorphata</taxon>
        <taxon>Ovalentaria</taxon>
        <taxon>Cichlomorphae</taxon>
        <taxon>Cichliformes</taxon>
        <taxon>Cichlidae</taxon>
        <taxon>African cichlids</taxon>
        <taxon>Pseudocrenilabrinae</taxon>
        <taxon>Haplochromini</taxon>
        <taxon>Astatotilapia</taxon>
    </lineage>
</organism>
<feature type="domain" description="BTB" evidence="12">
    <location>
        <begin position="9"/>
        <end position="78"/>
    </location>
</feature>
<reference evidence="13" key="3">
    <citation type="submission" date="2025-09" db="UniProtKB">
        <authorList>
            <consortium name="Ensembl"/>
        </authorList>
    </citation>
    <scope>IDENTIFICATION</scope>
</reference>
<protein>
    <recommendedName>
        <fullName evidence="10">BTB/POZ domain-containing protein KCTD3</fullName>
    </recommendedName>
</protein>
<evidence type="ECO:0000256" key="10">
    <source>
        <dbReference type="ARBA" id="ARBA00073141"/>
    </source>
</evidence>
<evidence type="ECO:0000313" key="13">
    <source>
        <dbReference type="Ensembl" id="ENSACLP00000048112.1"/>
    </source>
</evidence>
<dbReference type="InterPro" id="IPR011333">
    <property type="entry name" value="SKP1/BTB/POZ_sf"/>
</dbReference>